<sequence length="263" mass="27741">MTALGGSVALLLPLLHKRFSIIFVMVAGSILAVTGLIASGFTRDIGMLVLTMGVLHGLGAGTVNASASVLTAMHFEKLRGFALGCVAIGNTLSGLVFPRLLKLLTETYGFRYSFVIWGALEMNLVPISCLLKVPPAYRSQSGKTPSPSPTSSTPLAGGEGPHNEIAQESYGRAEEPGYKHFLSNIIILAQNPVFYVLIATACLSSMVQLTLFTSMIDFAVDQGSSISNASWLTPCYLFSCSLAHIGLPLLADKRIPTTGGGSD</sequence>
<dbReference type="InterPro" id="IPR050327">
    <property type="entry name" value="Proton-linked_MCT"/>
</dbReference>
<keyword evidence="2" id="KW-0472">Membrane</keyword>
<feature type="transmembrane region" description="Helical" evidence="2">
    <location>
        <begin position="81"/>
        <end position="100"/>
    </location>
</feature>
<keyword evidence="2" id="KW-0812">Transmembrane</keyword>
<dbReference type="Gene3D" id="1.20.1250.20">
    <property type="entry name" value="MFS general substrate transporter like domains"/>
    <property type="match status" value="1"/>
</dbReference>
<dbReference type="InterPro" id="IPR036259">
    <property type="entry name" value="MFS_trans_sf"/>
</dbReference>
<dbReference type="PANTHER" id="PTHR11360">
    <property type="entry name" value="MONOCARBOXYLATE TRANSPORTER"/>
    <property type="match status" value="1"/>
</dbReference>
<dbReference type="AlphaFoldDB" id="V5IC47"/>
<proteinExistence type="evidence at transcript level"/>
<dbReference type="Pfam" id="PF07690">
    <property type="entry name" value="MFS_1"/>
    <property type="match status" value="1"/>
</dbReference>
<dbReference type="InterPro" id="IPR011701">
    <property type="entry name" value="MFS"/>
</dbReference>
<reference evidence="3" key="1">
    <citation type="journal article" date="2015" name="Sci. Rep.">
        <title>Tissue- and time-dependent transcription in Ixodes ricinus salivary glands and midguts when blood feeding on the vertebrate host.</title>
        <authorList>
            <person name="Kotsyfakis M."/>
            <person name="Schwarz A."/>
            <person name="Erhart J."/>
            <person name="Ribeiro J.M."/>
        </authorList>
    </citation>
    <scope>NUCLEOTIDE SEQUENCE</scope>
    <source>
        <tissue evidence="3">Salivary gland and midgut</tissue>
    </source>
</reference>
<dbReference type="PANTHER" id="PTHR11360:SF303">
    <property type="entry name" value="MAJOR FACILITATOR SUPERFAMILY (MFS) PROFILE DOMAIN-CONTAINING PROTEIN"/>
    <property type="match status" value="1"/>
</dbReference>
<dbReference type="GO" id="GO:0008028">
    <property type="term" value="F:monocarboxylic acid transmembrane transporter activity"/>
    <property type="evidence" value="ECO:0007669"/>
    <property type="project" value="TreeGrafter"/>
</dbReference>
<evidence type="ECO:0000256" key="2">
    <source>
        <dbReference type="SAM" id="Phobius"/>
    </source>
</evidence>
<protein>
    <submittedName>
        <fullName evidence="3">Putative monocarboxylate transporter</fullName>
    </submittedName>
</protein>
<keyword evidence="2" id="KW-1133">Transmembrane helix</keyword>
<dbReference type="EMBL" id="GANP01014317">
    <property type="protein sequence ID" value="JAB70151.1"/>
    <property type="molecule type" value="mRNA"/>
</dbReference>
<feature type="region of interest" description="Disordered" evidence="1">
    <location>
        <begin position="139"/>
        <end position="164"/>
    </location>
</feature>
<organism evidence="3">
    <name type="scientific">Ixodes ricinus</name>
    <name type="common">Common tick</name>
    <name type="synonym">Acarus ricinus</name>
    <dbReference type="NCBI Taxonomy" id="34613"/>
    <lineage>
        <taxon>Eukaryota</taxon>
        <taxon>Metazoa</taxon>
        <taxon>Ecdysozoa</taxon>
        <taxon>Arthropoda</taxon>
        <taxon>Chelicerata</taxon>
        <taxon>Arachnida</taxon>
        <taxon>Acari</taxon>
        <taxon>Parasitiformes</taxon>
        <taxon>Ixodida</taxon>
        <taxon>Ixodoidea</taxon>
        <taxon>Ixodidae</taxon>
        <taxon>Ixodinae</taxon>
        <taxon>Ixodes</taxon>
    </lineage>
</organism>
<evidence type="ECO:0000313" key="3">
    <source>
        <dbReference type="EMBL" id="JAB70151.1"/>
    </source>
</evidence>
<dbReference type="SUPFAM" id="SSF103473">
    <property type="entry name" value="MFS general substrate transporter"/>
    <property type="match status" value="1"/>
</dbReference>
<feature type="transmembrane region" description="Helical" evidence="2">
    <location>
        <begin position="21"/>
        <end position="41"/>
    </location>
</feature>
<evidence type="ECO:0000256" key="1">
    <source>
        <dbReference type="SAM" id="MobiDB-lite"/>
    </source>
</evidence>
<name>V5IC47_IXORI</name>
<accession>V5IC47</accession>
<feature type="transmembrane region" description="Helical" evidence="2">
    <location>
        <begin position="193"/>
        <end position="211"/>
    </location>
</feature>
<feature type="transmembrane region" description="Helical" evidence="2">
    <location>
        <begin position="47"/>
        <end position="69"/>
    </location>
</feature>
<feature type="transmembrane region" description="Helical" evidence="2">
    <location>
        <begin position="231"/>
        <end position="251"/>
    </location>
</feature>